<dbReference type="AlphaFoldDB" id="Q7VNX3"/>
<keyword evidence="2" id="KW-1185">Reference proteome</keyword>
<name>Q7VNX3_HAEDU</name>
<evidence type="ECO:0000313" key="2">
    <source>
        <dbReference type="Proteomes" id="UP000001022"/>
    </source>
</evidence>
<evidence type="ECO:0000313" key="1">
    <source>
        <dbReference type="EMBL" id="AAP95324.1"/>
    </source>
</evidence>
<dbReference type="HOGENOM" id="CLU_3403803_0_0_6"/>
<dbReference type="STRING" id="233412.HD_0352"/>
<sequence>MSIKVNKWLKLWRKNSKKLEFLENFPNYSE</sequence>
<protein>
    <submittedName>
        <fullName evidence="1">Uncharacterized protein</fullName>
    </submittedName>
</protein>
<dbReference type="KEGG" id="hdu:HD_0352"/>
<proteinExistence type="predicted"/>
<dbReference type="EMBL" id="AE017143">
    <property type="protein sequence ID" value="AAP95324.1"/>
    <property type="molecule type" value="Genomic_DNA"/>
</dbReference>
<accession>Q7VNX3</accession>
<gene>
    <name evidence="1" type="ordered locus">HD_0352</name>
</gene>
<organism evidence="1 2">
    <name type="scientific">Haemophilus ducreyi (strain 35000HP / ATCC 700724)</name>
    <dbReference type="NCBI Taxonomy" id="233412"/>
    <lineage>
        <taxon>Bacteria</taxon>
        <taxon>Pseudomonadati</taxon>
        <taxon>Pseudomonadota</taxon>
        <taxon>Gammaproteobacteria</taxon>
        <taxon>Pasteurellales</taxon>
        <taxon>Pasteurellaceae</taxon>
        <taxon>Haemophilus</taxon>
    </lineage>
</organism>
<dbReference type="Proteomes" id="UP000001022">
    <property type="component" value="Chromosome"/>
</dbReference>
<reference evidence="2" key="1">
    <citation type="submission" date="2003-06" db="EMBL/GenBank/DDBJ databases">
        <title>The complete genome sequence of Haemophilus ducreyi.</title>
        <authorList>
            <person name="Munson R.S. Jr."/>
            <person name="Ray W.C."/>
            <person name="Mahairas G."/>
            <person name="Sabo P."/>
            <person name="Mungur R."/>
            <person name="Johnson L."/>
            <person name="Nguyen D."/>
            <person name="Wang J."/>
            <person name="Forst C."/>
            <person name="Hood L."/>
        </authorList>
    </citation>
    <scope>NUCLEOTIDE SEQUENCE [LARGE SCALE GENOMIC DNA]</scope>
    <source>
        <strain evidence="2">35000HP / ATCC 700724</strain>
    </source>
</reference>